<dbReference type="GO" id="GO:0016620">
    <property type="term" value="F:oxidoreductase activity, acting on the aldehyde or oxo group of donors, NAD or NADP as acceptor"/>
    <property type="evidence" value="ECO:0007669"/>
    <property type="project" value="InterPro"/>
</dbReference>
<dbReference type="Gene3D" id="3.40.309.10">
    <property type="entry name" value="Aldehyde Dehydrogenase, Chain A, domain 2"/>
    <property type="match status" value="1"/>
</dbReference>
<dbReference type="Gene3D" id="3.40.605.10">
    <property type="entry name" value="Aldehyde Dehydrogenase, Chain A, domain 1"/>
    <property type="match status" value="1"/>
</dbReference>
<dbReference type="CDD" id="cd07102">
    <property type="entry name" value="ALDH_EDX86601"/>
    <property type="match status" value="1"/>
</dbReference>
<reference evidence="4 5" key="1">
    <citation type="submission" date="2017-05" db="EMBL/GenBank/DDBJ databases">
        <authorList>
            <person name="Varghese N."/>
            <person name="Submissions S."/>
        </authorList>
    </citation>
    <scope>NUCLEOTIDE SEQUENCE [LARGE SCALE GENOMIC DNA]</scope>
    <source>
        <strain evidence="4 5">DSM 28009</strain>
    </source>
</reference>
<accession>A0A521AG67</accession>
<evidence type="ECO:0000313" key="4">
    <source>
        <dbReference type="EMBL" id="SMO33700.1"/>
    </source>
</evidence>
<dbReference type="InterPro" id="IPR016161">
    <property type="entry name" value="Ald_DH/histidinol_DH"/>
</dbReference>
<dbReference type="InterPro" id="IPR015590">
    <property type="entry name" value="Aldehyde_DH_dom"/>
</dbReference>
<dbReference type="InterPro" id="IPR016163">
    <property type="entry name" value="Ald_DH_C"/>
</dbReference>
<feature type="domain" description="Aldehyde dehydrogenase" evidence="3">
    <location>
        <begin position="5"/>
        <end position="452"/>
    </location>
</feature>
<dbReference type="AlphaFoldDB" id="A0A521AG67"/>
<dbReference type="Pfam" id="PF00171">
    <property type="entry name" value="Aldedh"/>
    <property type="match status" value="1"/>
</dbReference>
<evidence type="ECO:0000259" key="3">
    <source>
        <dbReference type="Pfam" id="PF00171"/>
    </source>
</evidence>
<evidence type="ECO:0000256" key="2">
    <source>
        <dbReference type="ARBA" id="ARBA00023002"/>
    </source>
</evidence>
<keyword evidence="2" id="KW-0560">Oxidoreductase</keyword>
<keyword evidence="5" id="KW-1185">Reference proteome</keyword>
<dbReference type="SUPFAM" id="SSF53720">
    <property type="entry name" value="ALDH-like"/>
    <property type="match status" value="1"/>
</dbReference>
<dbReference type="RefSeq" id="WP_142632944.1">
    <property type="nucleotide sequence ID" value="NZ_FXTE01000001.1"/>
</dbReference>
<dbReference type="EMBL" id="FXTE01000001">
    <property type="protein sequence ID" value="SMO33700.1"/>
    <property type="molecule type" value="Genomic_DNA"/>
</dbReference>
<proteinExistence type="inferred from homology"/>
<protein>
    <submittedName>
        <fullName evidence="4">Acyl-CoA reductase</fullName>
    </submittedName>
</protein>
<dbReference type="FunFam" id="3.40.309.10:FF:000009">
    <property type="entry name" value="Aldehyde dehydrogenase A"/>
    <property type="match status" value="1"/>
</dbReference>
<sequence length="460" mass="49435">MGQMLKCISPIDGSVYAERETLSREAAFEVAARAREAQTAWAARPLQERIDLVMAGVAAVGAMNDEIVPELAHMMGRPVRYGGEFGGFNERAGHMAEIAQGALADISVGEDEIFRRYIKRIPHGVVFVVAPWNYPYMTAINTVAPALIAGNTVVLKHATQTLLVGERMAQAFHSAGVPEDVFQNEFLSHDVTNDLIAGNAFDFVNFTGSVGGGQAMERAAAGTFTGVGTELGGKDPGYVMDDADLDAAVDTLIDGAMFNAGQCCCGIERIYVHESMYDAFVAKAVEIVQGYKLGNPLDAETTIGPMANKRFADEVRAQIAEAVADGAVTHIDTFPEDDGGAYLTPQILTNVTHDMRVMRDESFGPVVGIMKVSSDDEAIALMNDSEFGLTASLWTRDVDRAAQVGDQIETGTVFMNRADYLDPGLCWTGCKNTGRGGGLSVIGYHNLTRPKSYHLKKVTS</sequence>
<evidence type="ECO:0000313" key="5">
    <source>
        <dbReference type="Proteomes" id="UP000319555"/>
    </source>
</evidence>
<evidence type="ECO:0000256" key="1">
    <source>
        <dbReference type="ARBA" id="ARBA00009986"/>
    </source>
</evidence>
<dbReference type="Proteomes" id="UP000319555">
    <property type="component" value="Unassembled WGS sequence"/>
</dbReference>
<name>A0A521AG67_9RHOB</name>
<organism evidence="4 5">
    <name type="scientific">Ruegeria faecimaris</name>
    <dbReference type="NCBI Taxonomy" id="686389"/>
    <lineage>
        <taxon>Bacteria</taxon>
        <taxon>Pseudomonadati</taxon>
        <taxon>Pseudomonadota</taxon>
        <taxon>Alphaproteobacteria</taxon>
        <taxon>Rhodobacterales</taxon>
        <taxon>Roseobacteraceae</taxon>
        <taxon>Ruegeria</taxon>
    </lineage>
</organism>
<comment type="similarity">
    <text evidence="1">Belongs to the aldehyde dehydrogenase family.</text>
</comment>
<dbReference type="OrthoDB" id="9812625at2"/>
<dbReference type="PANTHER" id="PTHR11699">
    <property type="entry name" value="ALDEHYDE DEHYDROGENASE-RELATED"/>
    <property type="match status" value="1"/>
</dbReference>
<gene>
    <name evidence="4" type="ORF">SAMN06265380_10197</name>
</gene>
<dbReference type="InterPro" id="IPR016162">
    <property type="entry name" value="Ald_DH_N"/>
</dbReference>